<dbReference type="EMBL" id="JASCTH010000006">
    <property type="protein sequence ID" value="MDI6099274.1"/>
    <property type="molecule type" value="Genomic_DNA"/>
</dbReference>
<sequence>MSLSLASSMAFASPPEDQTVVISAADPSRPESVVLENASGPKSYQFAALVPEGGRLVPLKKSAAGDSFTSDVLVEDSRGNAVGAYEAPYAADAKGRLLPADYRIVGKDLVQTIELPADTAYPVTVNIAWFEPIGRVNPKAPAGQPSILAGISIPSNYVYDPSRGSLHDYCTWSPDRWRNVDFRGSCARHDMCYERPGQRKAACDNTFKNDLEVSCDMTYIPGVATTLNRLCYRMAKTYYEAVQRFGNDPS</sequence>
<dbReference type="RefSeq" id="WP_282759351.1">
    <property type="nucleotide sequence ID" value="NZ_JASCTH010000006.1"/>
</dbReference>
<evidence type="ECO:0000313" key="1">
    <source>
        <dbReference type="EMBL" id="MDI6099274.1"/>
    </source>
</evidence>
<comment type="caution">
    <text evidence="1">The sequence shown here is derived from an EMBL/GenBank/DDBJ whole genome shotgun (WGS) entry which is preliminary data.</text>
</comment>
<reference evidence="1 2" key="1">
    <citation type="submission" date="2023-05" db="EMBL/GenBank/DDBJ databases">
        <title>Actinoplanes sp. NEAU-A12 genome sequencing.</title>
        <authorList>
            <person name="Wang Z.-S."/>
        </authorList>
    </citation>
    <scope>NUCLEOTIDE SEQUENCE [LARGE SCALE GENOMIC DNA]</scope>
    <source>
        <strain evidence="1 2">NEAU-A12</strain>
    </source>
</reference>
<accession>A0ABT6WHT1</accession>
<keyword evidence="1" id="KW-0378">Hydrolase</keyword>
<dbReference type="Proteomes" id="UP001241758">
    <property type="component" value="Unassembled WGS sequence"/>
</dbReference>
<evidence type="ECO:0000313" key="2">
    <source>
        <dbReference type="Proteomes" id="UP001241758"/>
    </source>
</evidence>
<organism evidence="1 2">
    <name type="scientific">Actinoplanes sandaracinus</name>
    <dbReference type="NCBI Taxonomy" id="3045177"/>
    <lineage>
        <taxon>Bacteria</taxon>
        <taxon>Bacillati</taxon>
        <taxon>Actinomycetota</taxon>
        <taxon>Actinomycetes</taxon>
        <taxon>Micromonosporales</taxon>
        <taxon>Micromonosporaceae</taxon>
        <taxon>Actinoplanes</taxon>
    </lineage>
</organism>
<dbReference type="GO" id="GO:0004623">
    <property type="term" value="F:phospholipase A2 activity"/>
    <property type="evidence" value="ECO:0007669"/>
    <property type="project" value="UniProtKB-EC"/>
</dbReference>
<protein>
    <submittedName>
        <fullName evidence="1">Phospholipase A2</fullName>
        <ecNumber evidence="1">3.1.1.4</ecNumber>
    </submittedName>
</protein>
<dbReference type="SUPFAM" id="SSF48619">
    <property type="entry name" value="Phospholipase A2, PLA2"/>
    <property type="match status" value="1"/>
</dbReference>
<dbReference type="EC" id="3.1.1.4" evidence="1"/>
<dbReference type="InterPro" id="IPR015141">
    <property type="entry name" value="PLipase_A2_prok/fun"/>
</dbReference>
<proteinExistence type="predicted"/>
<dbReference type="InterPro" id="IPR036444">
    <property type="entry name" value="PLipase_A2_dom_sf"/>
</dbReference>
<dbReference type="Pfam" id="PF09056">
    <property type="entry name" value="Phospholip_A2_3"/>
    <property type="match status" value="1"/>
</dbReference>
<keyword evidence="2" id="KW-1185">Reference proteome</keyword>
<gene>
    <name evidence="1" type="ORF">QLQ12_11785</name>
</gene>
<name>A0ABT6WHT1_9ACTN</name>
<dbReference type="Gene3D" id="1.20.90.10">
    <property type="entry name" value="Phospholipase A2 domain"/>
    <property type="match status" value="1"/>
</dbReference>